<gene>
    <name evidence="1" type="ORF">Pla163_02800</name>
</gene>
<evidence type="ECO:0000313" key="2">
    <source>
        <dbReference type="Proteomes" id="UP000319342"/>
    </source>
</evidence>
<dbReference type="Proteomes" id="UP000319342">
    <property type="component" value="Chromosome"/>
</dbReference>
<keyword evidence="2" id="KW-1185">Reference proteome</keyword>
<dbReference type="InterPro" id="IPR015943">
    <property type="entry name" value="WD40/YVTN_repeat-like_dom_sf"/>
</dbReference>
<accession>A0A518CVB9</accession>
<dbReference type="SUPFAM" id="SSF63825">
    <property type="entry name" value="YWTD domain"/>
    <property type="match status" value="2"/>
</dbReference>
<dbReference type="PROSITE" id="PS51257">
    <property type="entry name" value="PROKAR_LIPOPROTEIN"/>
    <property type="match status" value="1"/>
</dbReference>
<dbReference type="RefSeq" id="WP_145182427.1">
    <property type="nucleotide sequence ID" value="NZ_CP036290.1"/>
</dbReference>
<dbReference type="AlphaFoldDB" id="A0A518CVB9"/>
<proteinExistence type="predicted"/>
<dbReference type="Gene3D" id="2.130.10.10">
    <property type="entry name" value="YVTN repeat-like/Quinoprotein amine dehydrogenase"/>
    <property type="match status" value="1"/>
</dbReference>
<reference evidence="1 2" key="1">
    <citation type="submission" date="2019-02" db="EMBL/GenBank/DDBJ databases">
        <title>Deep-cultivation of Planctomycetes and their phenomic and genomic characterization uncovers novel biology.</title>
        <authorList>
            <person name="Wiegand S."/>
            <person name="Jogler M."/>
            <person name="Boedeker C."/>
            <person name="Pinto D."/>
            <person name="Vollmers J."/>
            <person name="Rivas-Marin E."/>
            <person name="Kohn T."/>
            <person name="Peeters S.H."/>
            <person name="Heuer A."/>
            <person name="Rast P."/>
            <person name="Oberbeckmann S."/>
            <person name="Bunk B."/>
            <person name="Jeske O."/>
            <person name="Meyerdierks A."/>
            <person name="Storesund J.E."/>
            <person name="Kallscheuer N."/>
            <person name="Luecker S."/>
            <person name="Lage O.M."/>
            <person name="Pohl T."/>
            <person name="Merkel B.J."/>
            <person name="Hornburger P."/>
            <person name="Mueller R.-W."/>
            <person name="Bruemmer F."/>
            <person name="Labrenz M."/>
            <person name="Spormann A.M."/>
            <person name="Op den Camp H."/>
            <person name="Overmann J."/>
            <person name="Amann R."/>
            <person name="Jetten M.S.M."/>
            <person name="Mascher T."/>
            <person name="Medema M.H."/>
            <person name="Devos D.P."/>
            <person name="Kaster A.-K."/>
            <person name="Ovreas L."/>
            <person name="Rohde M."/>
            <person name="Galperin M.Y."/>
            <person name="Jogler C."/>
        </authorList>
    </citation>
    <scope>NUCLEOTIDE SEQUENCE [LARGE SCALE GENOMIC DNA]</scope>
    <source>
        <strain evidence="1 2">Pla163</strain>
    </source>
</reference>
<sequence>MKLSHLTLPFALFACASCNSRNDDGLGGVTPGAGSSTFIGSVRATDASGQGLAVAVTRTTAVTTALSGLGLGGAPNLGAAVVDASGALLALSPGGLLLRVDRVTGALHIVGPSITGATGMTDLDNGLLVAIDASGRIDLVDPASGLSLFVGQVLVPGETFSALARDPITNAVYAVGDALDRLYVLGVGGGGLIATEVGTAGLGFDAVRGAVFDPVDGVLYGADAATGSLVAIDTSTGEATLADPVPGTPALGGAFGEALAAGTAFGAGALAHDPLADTLVAIDGARGVVATEALPAFERRAIVGGRCTGLAFDGAALFGAFEGAGLGDVDRTSGAVRARTDAGGAAGAATDFGGLVRDGRTGLVFASDGARIVTVDSATGALAPFAVLGGELGALALDEFQNRLFVHDDAGAAVLAVDLVSKVVTFVASTDVGQLESVDALAFDAVARVLVGAGVVAGESESRRLVVDLFSGGVSVGDVLGVSEPIGALAFEPATSDLFAARRDRPSALYRLADTGPSVVVVGGAPVASGPPEAVGALGWDHVEGLAQDPSSGAVFGLEVPPVSGAGDAAPRLVRIDPVTGEGALIALLSGVSSLGATDYRGGLCFDSRRRSLYAVERTTGLLMAFDPDTAKEKGIRALNSPALEGLAYDAREDVVYGVTDGELFKLELPGTEWTSVGPVGVDGLRGLAYDAGTMRLFATRVSGTGVGNALVEIDPVSGVGIVVGATRFGVEGLAGGV</sequence>
<evidence type="ECO:0000313" key="1">
    <source>
        <dbReference type="EMBL" id="QDU83183.1"/>
    </source>
</evidence>
<protein>
    <submittedName>
        <fullName evidence="1">Uncharacterized protein</fullName>
    </submittedName>
</protein>
<dbReference type="SUPFAM" id="SSF63829">
    <property type="entry name" value="Calcium-dependent phosphotriesterase"/>
    <property type="match status" value="1"/>
</dbReference>
<organism evidence="1 2">
    <name type="scientific">Rohdeia mirabilis</name>
    <dbReference type="NCBI Taxonomy" id="2528008"/>
    <lineage>
        <taxon>Bacteria</taxon>
        <taxon>Pseudomonadati</taxon>
        <taxon>Planctomycetota</taxon>
        <taxon>Planctomycetia</taxon>
        <taxon>Planctomycetia incertae sedis</taxon>
        <taxon>Rohdeia</taxon>
    </lineage>
</organism>
<name>A0A518CVB9_9BACT</name>
<dbReference type="EMBL" id="CP036290">
    <property type="protein sequence ID" value="QDU83183.1"/>
    <property type="molecule type" value="Genomic_DNA"/>
</dbReference>